<accession>A0A3A1PAT7</accession>
<protein>
    <submittedName>
        <fullName evidence="3">Porin family protein</fullName>
    </submittedName>
</protein>
<organism evidence="3 4">
    <name type="scientific">Aurantiacibacter xanthus</name>
    <dbReference type="NCBI Taxonomy" id="1784712"/>
    <lineage>
        <taxon>Bacteria</taxon>
        <taxon>Pseudomonadati</taxon>
        <taxon>Pseudomonadota</taxon>
        <taxon>Alphaproteobacteria</taxon>
        <taxon>Sphingomonadales</taxon>
        <taxon>Erythrobacteraceae</taxon>
        <taxon>Aurantiacibacter</taxon>
    </lineage>
</organism>
<feature type="domain" description="Outer membrane protein beta-barrel" evidence="2">
    <location>
        <begin position="3"/>
        <end position="223"/>
    </location>
</feature>
<gene>
    <name evidence="3" type="ORF">D2V17_04930</name>
</gene>
<dbReference type="Pfam" id="PF13505">
    <property type="entry name" value="OMP_b-brl"/>
    <property type="match status" value="1"/>
</dbReference>
<evidence type="ECO:0000313" key="3">
    <source>
        <dbReference type="EMBL" id="RIV90094.1"/>
    </source>
</evidence>
<comment type="caution">
    <text evidence="3">The sequence shown here is derived from an EMBL/GenBank/DDBJ whole genome shotgun (WGS) entry which is preliminary data.</text>
</comment>
<feature type="non-terminal residue" evidence="3">
    <location>
        <position position="252"/>
    </location>
</feature>
<dbReference type="EMBL" id="QXFM01000050">
    <property type="protein sequence ID" value="RIV90094.1"/>
    <property type="molecule type" value="Genomic_DNA"/>
</dbReference>
<dbReference type="InterPro" id="IPR027385">
    <property type="entry name" value="Beta-barrel_OMP"/>
</dbReference>
<sequence>MALAIPGVAHAGETYIGVSAGVNTTNTENDGLLTSALPATPNFPAVPAGNEIAFNTDGDIGWGAGIQIGHRFDNGFRLELAGDYNSTTVDDHFGATLAGQPIRTLDASVLTRSAALEGRAVGPYLNEDTGSDIETYGLFLNALYDFNAGGTFSPYIGGGLGMMVVDVDYLAGGDVIADDSDVALAWQGIAGFSSRLSDSAELFAEYKYRHTFKDAANIEPTAFPMDPLNVHVEQHLGVVGVRFLMGAQTPPP</sequence>
<evidence type="ECO:0000256" key="1">
    <source>
        <dbReference type="ARBA" id="ARBA00022729"/>
    </source>
</evidence>
<dbReference type="InterPro" id="IPR011250">
    <property type="entry name" value="OMP/PagP_B-barrel"/>
</dbReference>
<dbReference type="SUPFAM" id="SSF56925">
    <property type="entry name" value="OMPA-like"/>
    <property type="match status" value="1"/>
</dbReference>
<reference evidence="3 4" key="1">
    <citation type="submission" date="2018-08" db="EMBL/GenBank/DDBJ databases">
        <title>Erythrobacter zhengii sp.nov., a bacterium isolated from deep-sea sediment.</title>
        <authorList>
            <person name="Fang C."/>
            <person name="Wu Y.-H."/>
            <person name="Sun C."/>
            <person name="Wang H."/>
            <person name="Cheng H."/>
            <person name="Meng F.-X."/>
            <person name="Wang C.-S."/>
            <person name="Xu X.-W."/>
        </authorList>
    </citation>
    <scope>NUCLEOTIDE SEQUENCE [LARGE SCALE GENOMIC DNA]</scope>
    <source>
        <strain evidence="3 4">CCTCC AB 2015396</strain>
    </source>
</reference>
<name>A0A3A1PAT7_9SPHN</name>
<dbReference type="AlphaFoldDB" id="A0A3A1PAT7"/>
<evidence type="ECO:0000259" key="2">
    <source>
        <dbReference type="Pfam" id="PF13505"/>
    </source>
</evidence>
<proteinExistence type="predicted"/>
<keyword evidence="4" id="KW-1185">Reference proteome</keyword>
<dbReference type="Gene3D" id="2.40.160.20">
    <property type="match status" value="1"/>
</dbReference>
<keyword evidence="1" id="KW-0732">Signal</keyword>
<dbReference type="Proteomes" id="UP000265366">
    <property type="component" value="Unassembled WGS sequence"/>
</dbReference>
<evidence type="ECO:0000313" key="4">
    <source>
        <dbReference type="Proteomes" id="UP000265366"/>
    </source>
</evidence>